<comment type="similarity">
    <text evidence="4">Belongs to the MsrA Met sulfoxide reductase family.</text>
</comment>
<dbReference type="RefSeq" id="WP_191710026.1">
    <property type="nucleotide sequence ID" value="NZ_JACSPQ010000005.1"/>
</dbReference>
<evidence type="ECO:0000256" key="1">
    <source>
        <dbReference type="ARBA" id="ARBA00023002"/>
    </source>
</evidence>
<dbReference type="Pfam" id="PF01625">
    <property type="entry name" value="PMSR"/>
    <property type="match status" value="1"/>
</dbReference>
<comment type="function">
    <text evidence="4">Has an important function as a repair enzyme for proteins that have been inactivated by oxidation. Catalyzes the reversible oxidation-reduction of methionine sulfoxide in proteins to methionine.</text>
</comment>
<keyword evidence="7" id="KW-1185">Reference proteome</keyword>
<evidence type="ECO:0000256" key="4">
    <source>
        <dbReference type="HAMAP-Rule" id="MF_01401"/>
    </source>
</evidence>
<sequence length="161" mass="18367">METEKAIFACGCFWGAQHLFERAAGVVRSTVGYIGGHKEKPTYQEVKAHTTGHAEAVEVEFDPAQTSFTELCKLFFEIHDPAQTDGQGPDIGPQYRSEIFYLNEPQKQQAEEVIALLRSKGYEVNTRLTPASTFWKAEEYHQHYYDKTGGEPYCHIRVKKF</sequence>
<feature type="active site" evidence="4">
    <location>
        <position position="12"/>
    </location>
</feature>
<evidence type="ECO:0000259" key="5">
    <source>
        <dbReference type="Pfam" id="PF01625"/>
    </source>
</evidence>
<dbReference type="GO" id="GO:0008113">
    <property type="term" value="F:peptide-methionine (S)-S-oxide reductase activity"/>
    <property type="evidence" value="ECO:0007669"/>
    <property type="project" value="UniProtKB-EC"/>
</dbReference>
<name>A0ABR8VAW1_9BACT</name>
<evidence type="ECO:0000313" key="6">
    <source>
        <dbReference type="EMBL" id="MBD8001934.1"/>
    </source>
</evidence>
<comment type="catalytic activity">
    <reaction evidence="3 4">
        <text>[thioredoxin]-disulfide + L-methionine + H2O = L-methionine (S)-S-oxide + [thioredoxin]-dithiol</text>
        <dbReference type="Rhea" id="RHEA:19993"/>
        <dbReference type="Rhea" id="RHEA-COMP:10698"/>
        <dbReference type="Rhea" id="RHEA-COMP:10700"/>
        <dbReference type="ChEBI" id="CHEBI:15377"/>
        <dbReference type="ChEBI" id="CHEBI:29950"/>
        <dbReference type="ChEBI" id="CHEBI:50058"/>
        <dbReference type="ChEBI" id="CHEBI:57844"/>
        <dbReference type="ChEBI" id="CHEBI:58772"/>
        <dbReference type="EC" id="1.8.4.11"/>
    </reaction>
</comment>
<organism evidence="6 7">
    <name type="scientific">Phocaeicola faecium</name>
    <dbReference type="NCBI Taxonomy" id="2762213"/>
    <lineage>
        <taxon>Bacteria</taxon>
        <taxon>Pseudomonadati</taxon>
        <taxon>Bacteroidota</taxon>
        <taxon>Bacteroidia</taxon>
        <taxon>Bacteroidales</taxon>
        <taxon>Bacteroidaceae</taxon>
        <taxon>Phocaeicola</taxon>
    </lineage>
</organism>
<reference evidence="6 7" key="1">
    <citation type="submission" date="2020-08" db="EMBL/GenBank/DDBJ databases">
        <title>A Genomic Blueprint of the Chicken Gut Microbiome.</title>
        <authorList>
            <person name="Gilroy R."/>
            <person name="Ravi A."/>
            <person name="Getino M."/>
            <person name="Pursley I."/>
            <person name="Horton D.L."/>
            <person name="Alikhan N.-F."/>
            <person name="Baker D."/>
            <person name="Gharbi K."/>
            <person name="Hall N."/>
            <person name="Watson M."/>
            <person name="Adriaenssens E.M."/>
            <person name="Foster-Nyarko E."/>
            <person name="Jarju S."/>
            <person name="Secka A."/>
            <person name="Antonio M."/>
            <person name="Oren A."/>
            <person name="Chaudhuri R."/>
            <person name="La Ragione R.M."/>
            <person name="Hildebrand F."/>
            <person name="Pallen M.J."/>
        </authorList>
    </citation>
    <scope>NUCLEOTIDE SEQUENCE [LARGE SCALE GENOMIC DNA]</scope>
    <source>
        <strain evidence="6 7">Sa1YUN3</strain>
    </source>
</reference>
<dbReference type="PANTHER" id="PTHR43774">
    <property type="entry name" value="PEPTIDE METHIONINE SULFOXIDE REDUCTASE"/>
    <property type="match status" value="1"/>
</dbReference>
<comment type="caution">
    <text evidence="6">The sequence shown here is derived from an EMBL/GenBank/DDBJ whole genome shotgun (WGS) entry which is preliminary data.</text>
</comment>
<feature type="domain" description="Peptide methionine sulphoxide reductase MsrA" evidence="5">
    <location>
        <begin position="5"/>
        <end position="155"/>
    </location>
</feature>
<comment type="catalytic activity">
    <reaction evidence="2 4">
        <text>L-methionyl-[protein] + [thioredoxin]-disulfide + H2O = L-methionyl-(S)-S-oxide-[protein] + [thioredoxin]-dithiol</text>
        <dbReference type="Rhea" id="RHEA:14217"/>
        <dbReference type="Rhea" id="RHEA-COMP:10698"/>
        <dbReference type="Rhea" id="RHEA-COMP:10700"/>
        <dbReference type="Rhea" id="RHEA-COMP:12313"/>
        <dbReference type="Rhea" id="RHEA-COMP:12315"/>
        <dbReference type="ChEBI" id="CHEBI:15377"/>
        <dbReference type="ChEBI" id="CHEBI:16044"/>
        <dbReference type="ChEBI" id="CHEBI:29950"/>
        <dbReference type="ChEBI" id="CHEBI:44120"/>
        <dbReference type="ChEBI" id="CHEBI:50058"/>
        <dbReference type="EC" id="1.8.4.11"/>
    </reaction>
</comment>
<dbReference type="EC" id="1.8.4.11" evidence="4"/>
<keyword evidence="1 4" id="KW-0560">Oxidoreductase</keyword>
<gene>
    <name evidence="4 6" type="primary">msrA</name>
    <name evidence="6" type="ORF">H9626_06850</name>
</gene>
<dbReference type="Proteomes" id="UP000616346">
    <property type="component" value="Unassembled WGS sequence"/>
</dbReference>
<dbReference type="NCBIfam" id="TIGR00401">
    <property type="entry name" value="msrA"/>
    <property type="match status" value="1"/>
</dbReference>
<protein>
    <recommendedName>
        <fullName evidence="4">Peptide methionine sulfoxide reductase MsrA</fullName>
        <shortName evidence="4">Protein-methionine-S-oxide reductase</shortName>
        <ecNumber evidence="4">1.8.4.11</ecNumber>
    </recommendedName>
    <alternativeName>
        <fullName evidence="4">Peptide-methionine (S)-S-oxide reductase</fullName>
        <shortName evidence="4">Peptide Met(O) reductase</shortName>
    </alternativeName>
</protein>
<proteinExistence type="inferred from homology"/>
<dbReference type="PANTHER" id="PTHR43774:SF1">
    <property type="entry name" value="PEPTIDE METHIONINE SULFOXIDE REDUCTASE MSRA 2"/>
    <property type="match status" value="1"/>
</dbReference>
<accession>A0ABR8VAW1</accession>
<dbReference type="SUPFAM" id="SSF55068">
    <property type="entry name" value="Peptide methionine sulfoxide reductase"/>
    <property type="match status" value="1"/>
</dbReference>
<evidence type="ECO:0000256" key="2">
    <source>
        <dbReference type="ARBA" id="ARBA00047806"/>
    </source>
</evidence>
<dbReference type="EMBL" id="JACSPQ010000005">
    <property type="protein sequence ID" value="MBD8001934.1"/>
    <property type="molecule type" value="Genomic_DNA"/>
</dbReference>
<evidence type="ECO:0000313" key="7">
    <source>
        <dbReference type="Proteomes" id="UP000616346"/>
    </source>
</evidence>
<dbReference type="InterPro" id="IPR036509">
    <property type="entry name" value="Met_Sox_Rdtase_MsrA_sf"/>
</dbReference>
<dbReference type="InterPro" id="IPR002569">
    <property type="entry name" value="Met_Sox_Rdtase_MsrA_dom"/>
</dbReference>
<dbReference type="Gene3D" id="3.30.1060.10">
    <property type="entry name" value="Peptide methionine sulphoxide reductase MsrA"/>
    <property type="match status" value="1"/>
</dbReference>
<evidence type="ECO:0000256" key="3">
    <source>
        <dbReference type="ARBA" id="ARBA00048782"/>
    </source>
</evidence>
<dbReference type="HAMAP" id="MF_01401">
    <property type="entry name" value="MsrA"/>
    <property type="match status" value="1"/>
</dbReference>